<dbReference type="Pfam" id="PF00466">
    <property type="entry name" value="Ribosomal_L10"/>
    <property type="match status" value="1"/>
</dbReference>
<dbReference type="GO" id="GO:0070180">
    <property type="term" value="F:large ribosomal subunit rRNA binding"/>
    <property type="evidence" value="ECO:0007669"/>
    <property type="project" value="UniProtKB-UniRule"/>
</dbReference>
<evidence type="ECO:0000313" key="7">
    <source>
        <dbReference type="Proteomes" id="UP000263273"/>
    </source>
</evidence>
<organism evidence="6 7">
    <name type="scientific">Syntrophomonas wolfei</name>
    <dbReference type="NCBI Taxonomy" id="863"/>
    <lineage>
        <taxon>Bacteria</taxon>
        <taxon>Bacillati</taxon>
        <taxon>Bacillota</taxon>
        <taxon>Clostridia</taxon>
        <taxon>Eubacteriales</taxon>
        <taxon>Syntrophomonadaceae</taxon>
        <taxon>Syntrophomonas</taxon>
    </lineage>
</organism>
<dbReference type="AlphaFoldDB" id="A0A354Z2D5"/>
<dbReference type="InterPro" id="IPR022973">
    <property type="entry name" value="Ribosomal_uL10_bac"/>
</dbReference>
<keyword evidence="5" id="KW-0699">rRNA-binding</keyword>
<dbReference type="PANTHER" id="PTHR11560">
    <property type="entry name" value="39S RIBOSOMAL PROTEIN L10, MITOCHONDRIAL"/>
    <property type="match status" value="1"/>
</dbReference>
<dbReference type="HAMAP" id="MF_00362">
    <property type="entry name" value="Ribosomal_uL10"/>
    <property type="match status" value="1"/>
</dbReference>
<dbReference type="NCBIfam" id="NF000955">
    <property type="entry name" value="PRK00099.1-1"/>
    <property type="match status" value="1"/>
</dbReference>
<dbReference type="GO" id="GO:0005840">
    <property type="term" value="C:ribosome"/>
    <property type="evidence" value="ECO:0007669"/>
    <property type="project" value="UniProtKB-KW"/>
</dbReference>
<keyword evidence="5" id="KW-0694">RNA-binding</keyword>
<sequence>MPKIEEKQKIVKEIEGKLQDSMLVVFADYRGIKVEEITDLRNKLRMPGVEFKVLKNTMTEFALQNTGNPEVISHIAGPNVVLFSKEDPVSPTKVIYDFIKQYKKLEVKVAILEGQMVLPDRVKALSELPPREVLLAQVLGTMQAPITSLVYVLNANIGGLVNVLDQIRQQKAG</sequence>
<evidence type="ECO:0000256" key="2">
    <source>
        <dbReference type="ARBA" id="ARBA00022980"/>
    </source>
</evidence>
<evidence type="ECO:0000256" key="5">
    <source>
        <dbReference type="HAMAP-Rule" id="MF_00362"/>
    </source>
</evidence>
<comment type="caution">
    <text evidence="6">The sequence shown here is derived from an EMBL/GenBank/DDBJ whole genome shotgun (WGS) entry which is preliminary data.</text>
</comment>
<evidence type="ECO:0000256" key="3">
    <source>
        <dbReference type="ARBA" id="ARBA00023274"/>
    </source>
</evidence>
<dbReference type="Proteomes" id="UP000263273">
    <property type="component" value="Unassembled WGS sequence"/>
</dbReference>
<dbReference type="STRING" id="378794.GCA_001570625_00581"/>
<proteinExistence type="inferred from homology"/>
<name>A0A354Z2D5_9FIRM</name>
<dbReference type="Gene3D" id="3.30.70.1730">
    <property type="match status" value="1"/>
</dbReference>
<dbReference type="InterPro" id="IPR001790">
    <property type="entry name" value="Ribosomal_uL10"/>
</dbReference>
<dbReference type="SUPFAM" id="SSF160369">
    <property type="entry name" value="Ribosomal protein L10-like"/>
    <property type="match status" value="1"/>
</dbReference>
<gene>
    <name evidence="5" type="primary">rplJ</name>
    <name evidence="6" type="ORF">DDZ44_11785</name>
</gene>
<dbReference type="EMBL" id="DNZF01000254">
    <property type="protein sequence ID" value="HBK54607.1"/>
    <property type="molecule type" value="Genomic_DNA"/>
</dbReference>
<dbReference type="Gene3D" id="6.10.250.290">
    <property type="match status" value="1"/>
</dbReference>
<dbReference type="GO" id="GO:0006412">
    <property type="term" value="P:translation"/>
    <property type="evidence" value="ECO:0007669"/>
    <property type="project" value="UniProtKB-UniRule"/>
</dbReference>
<keyword evidence="2 5" id="KW-0689">Ribosomal protein</keyword>
<dbReference type="GO" id="GO:1990904">
    <property type="term" value="C:ribonucleoprotein complex"/>
    <property type="evidence" value="ECO:0007669"/>
    <property type="project" value="UniProtKB-KW"/>
</dbReference>
<comment type="similarity">
    <text evidence="1 5">Belongs to the universal ribosomal protein uL10 family.</text>
</comment>
<evidence type="ECO:0000256" key="4">
    <source>
        <dbReference type="ARBA" id="ARBA00035202"/>
    </source>
</evidence>
<comment type="subunit">
    <text evidence="5">Part of the ribosomal stalk of the 50S ribosomal subunit. The N-terminus interacts with L11 and the large rRNA to form the base of the stalk. The C-terminus forms an elongated spine to which L12 dimers bind in a sequential fashion forming a multimeric L10(L12)X complex.</text>
</comment>
<accession>A0A354Z2D5</accession>
<dbReference type="InterPro" id="IPR043141">
    <property type="entry name" value="Ribosomal_uL10-like_sf"/>
</dbReference>
<evidence type="ECO:0000256" key="1">
    <source>
        <dbReference type="ARBA" id="ARBA00008889"/>
    </source>
</evidence>
<dbReference type="InterPro" id="IPR047865">
    <property type="entry name" value="Ribosomal_uL10_bac_type"/>
</dbReference>
<evidence type="ECO:0000313" key="6">
    <source>
        <dbReference type="EMBL" id="HBK54607.1"/>
    </source>
</evidence>
<protein>
    <recommendedName>
        <fullName evidence="4 5">Large ribosomal subunit protein uL10</fullName>
    </recommendedName>
</protein>
<keyword evidence="3 5" id="KW-0687">Ribonucleoprotein</keyword>
<comment type="function">
    <text evidence="5">Forms part of the ribosomal stalk, playing a central role in the interaction of the ribosome with GTP-bound translation factors.</text>
</comment>
<dbReference type="CDD" id="cd05797">
    <property type="entry name" value="Ribosomal_L10"/>
    <property type="match status" value="1"/>
</dbReference>
<reference evidence="6 7" key="1">
    <citation type="journal article" date="2018" name="Nat. Biotechnol.">
        <title>A standardized bacterial taxonomy based on genome phylogeny substantially revises the tree of life.</title>
        <authorList>
            <person name="Parks D.H."/>
            <person name="Chuvochina M."/>
            <person name="Waite D.W."/>
            <person name="Rinke C."/>
            <person name="Skarshewski A."/>
            <person name="Chaumeil P.A."/>
            <person name="Hugenholtz P."/>
        </authorList>
    </citation>
    <scope>NUCLEOTIDE SEQUENCE [LARGE SCALE GENOMIC DNA]</scope>
    <source>
        <strain evidence="6">UBA10948</strain>
    </source>
</reference>